<keyword evidence="3" id="KW-1185">Reference proteome</keyword>
<dbReference type="AlphaFoldDB" id="E1RD64"/>
<dbReference type="InterPro" id="IPR011991">
    <property type="entry name" value="ArsR-like_HTH"/>
</dbReference>
<dbReference type="SUPFAM" id="SSF46785">
    <property type="entry name" value="Winged helix' DNA-binding domain"/>
    <property type="match status" value="1"/>
</dbReference>
<dbReference type="InterPro" id="IPR000835">
    <property type="entry name" value="HTH_MarR-typ"/>
</dbReference>
<dbReference type="Pfam" id="PF12802">
    <property type="entry name" value="MarR_2"/>
    <property type="match status" value="1"/>
</dbReference>
<dbReference type="eggNOG" id="arCOG02242">
    <property type="taxonomic scope" value="Archaea"/>
</dbReference>
<dbReference type="Proteomes" id="UP000006565">
    <property type="component" value="Chromosome"/>
</dbReference>
<dbReference type="GeneID" id="9744786"/>
<feature type="domain" description="HTH marR-type" evidence="1">
    <location>
        <begin position="4"/>
        <end position="55"/>
    </location>
</feature>
<organism evidence="2 3">
    <name type="scientific">Methanolacinia petrolearia (strain DSM 11571 / OCM 486 / SEBR 4847)</name>
    <name type="common">Methanoplanus petrolearius</name>
    <dbReference type="NCBI Taxonomy" id="679926"/>
    <lineage>
        <taxon>Archaea</taxon>
        <taxon>Methanobacteriati</taxon>
        <taxon>Methanobacteriota</taxon>
        <taxon>Stenosarchaea group</taxon>
        <taxon>Methanomicrobia</taxon>
        <taxon>Methanomicrobiales</taxon>
        <taxon>Methanomicrobiaceae</taxon>
        <taxon>Methanolacinia</taxon>
    </lineage>
</organism>
<sequence>MDLNLTDTQKRIASLAAREDLTQAQIARRVGCNKSTVSRTIAKLIKFGLLQPSPKTGYTCRWYKGSPDLRTGRDLVVSRPHNYQLKYQILHTDGDLSLDPVSVGYYKPWKPRGDVRYKFLWGCDSPGSANITIDVHPHTIIAYPDGKQELSAPSLEILNTRVLLETHEAVTSWVRAQFWQGCKIEINKPEVCGELITRPHVAFRGSSGLIDQGVTLPGWWTDHSHGIPEVETDQWQDATTLDEAIRTIQGMTPIFSELPQLTREIREIHDELKKLKGESGK</sequence>
<dbReference type="OrthoDB" id="386559at2157"/>
<reference evidence="2 3" key="1">
    <citation type="journal article" date="2010" name="Stand. Genomic Sci.">
        <title>Complete genome sequence of Methanoplanus petrolearius type strain (SEBR 4847).</title>
        <authorList>
            <person name="Brambilla E."/>
            <person name="Djao O.D."/>
            <person name="Daligault H."/>
            <person name="Lapidus A."/>
            <person name="Lucas S."/>
            <person name="Hammon N."/>
            <person name="Nolan M."/>
            <person name="Tice H."/>
            <person name="Cheng J.F."/>
            <person name="Han C."/>
            <person name="Tapia R."/>
            <person name="Goodwin L."/>
            <person name="Pitluck S."/>
            <person name="Liolios K."/>
            <person name="Ivanova N."/>
            <person name="Mavromatis K."/>
            <person name="Mikhailova N."/>
            <person name="Pati A."/>
            <person name="Chen A."/>
            <person name="Palaniappan K."/>
            <person name="Land M."/>
            <person name="Hauser L."/>
            <person name="Chang Y.J."/>
            <person name="Jeffries C.D."/>
            <person name="Rohde M."/>
            <person name="Spring S."/>
            <person name="Sikorski J."/>
            <person name="Goker M."/>
            <person name="Woyke T."/>
            <person name="Bristow J."/>
            <person name="Eisen J.A."/>
            <person name="Markowitz V."/>
            <person name="Hugenholtz P."/>
            <person name="Kyrpides N.C."/>
            <person name="Klenk H.P."/>
        </authorList>
    </citation>
    <scope>NUCLEOTIDE SEQUENCE [LARGE SCALE GENOMIC DNA]</scope>
    <source>
        <strain evidence="3">DSM 11571 / OCM 486 / SEBR 4847</strain>
    </source>
</reference>
<dbReference type="InterPro" id="IPR036390">
    <property type="entry name" value="WH_DNA-bd_sf"/>
</dbReference>
<proteinExistence type="predicted"/>
<dbReference type="Gene3D" id="1.10.10.10">
    <property type="entry name" value="Winged helix-like DNA-binding domain superfamily/Winged helix DNA-binding domain"/>
    <property type="match status" value="1"/>
</dbReference>
<name>E1RD64_METP4</name>
<protein>
    <submittedName>
        <fullName evidence="2">Transcriptional regulator, MarR family</fullName>
    </submittedName>
</protein>
<evidence type="ECO:0000313" key="3">
    <source>
        <dbReference type="Proteomes" id="UP000006565"/>
    </source>
</evidence>
<dbReference type="EMBL" id="CP002117">
    <property type="protein sequence ID" value="ADN37047.1"/>
    <property type="molecule type" value="Genomic_DNA"/>
</dbReference>
<gene>
    <name evidence="2" type="ordered locus">Mpet_2300</name>
</gene>
<dbReference type="STRING" id="679926.Mpet_2300"/>
<accession>E1RD64</accession>
<dbReference type="InterPro" id="IPR036388">
    <property type="entry name" value="WH-like_DNA-bd_sf"/>
</dbReference>
<evidence type="ECO:0000259" key="1">
    <source>
        <dbReference type="Pfam" id="PF12802"/>
    </source>
</evidence>
<dbReference type="RefSeq" id="WP_013330224.1">
    <property type="nucleotide sequence ID" value="NC_014507.1"/>
</dbReference>
<evidence type="ECO:0000313" key="2">
    <source>
        <dbReference type="EMBL" id="ADN37047.1"/>
    </source>
</evidence>
<dbReference type="GO" id="GO:0003700">
    <property type="term" value="F:DNA-binding transcription factor activity"/>
    <property type="evidence" value="ECO:0007669"/>
    <property type="project" value="InterPro"/>
</dbReference>
<dbReference type="CDD" id="cd00090">
    <property type="entry name" value="HTH_ARSR"/>
    <property type="match status" value="1"/>
</dbReference>
<dbReference type="KEGG" id="mpi:Mpet_2300"/>
<dbReference type="HOGENOM" id="CLU_989059_0_0_2"/>